<feature type="domain" description="Response regulatory" evidence="2">
    <location>
        <begin position="4"/>
        <end position="120"/>
    </location>
</feature>
<keyword evidence="5" id="KW-1185">Reference proteome</keyword>
<dbReference type="Pfam" id="PF00072">
    <property type="entry name" value="Response_reg"/>
    <property type="match status" value="1"/>
</dbReference>
<dbReference type="EMBL" id="JACYGY010000001">
    <property type="protein sequence ID" value="MBE9463498.1"/>
    <property type="molecule type" value="Genomic_DNA"/>
</dbReference>
<gene>
    <name evidence="4" type="ORF">IEE83_16545</name>
</gene>
<name>A0ABR9WDD8_9BACT</name>
<dbReference type="PANTHER" id="PTHR37299">
    <property type="entry name" value="TRANSCRIPTIONAL REGULATOR-RELATED"/>
    <property type="match status" value="1"/>
</dbReference>
<evidence type="ECO:0000259" key="3">
    <source>
        <dbReference type="PROSITE" id="PS50930"/>
    </source>
</evidence>
<evidence type="ECO:0000256" key="1">
    <source>
        <dbReference type="PROSITE-ProRule" id="PRU00169"/>
    </source>
</evidence>
<dbReference type="InterPro" id="IPR011006">
    <property type="entry name" value="CheY-like_superfamily"/>
</dbReference>
<dbReference type="InterPro" id="IPR046947">
    <property type="entry name" value="LytR-like"/>
</dbReference>
<dbReference type="PANTHER" id="PTHR37299:SF1">
    <property type="entry name" value="STAGE 0 SPORULATION PROTEIN A HOMOLOG"/>
    <property type="match status" value="1"/>
</dbReference>
<sequence length="243" mass="27063">MILNCITVDDEPLALSLINTFVKQTPFLNLMGSYANGIEALQAIHNQSVDLIILDIQMPHLNGMELARVLNQNGSPSAARIIFTTAFDQFALDAFKVNALDYLLKPFGYEAFLNAALRVKNYFELLKGGTVVADQSNDHCMFVKADYKLVRVDFDSILYLESIKDNVKIHLTAPLKPIITLSSLKSIEDKLPASKFVRLHRSFIVSLAKLDSISKNAVHIGGMEIAVGELYRDAFKKLTGTWI</sequence>
<dbReference type="PROSITE" id="PS50930">
    <property type="entry name" value="HTH_LYTTR"/>
    <property type="match status" value="1"/>
</dbReference>
<evidence type="ECO:0000313" key="5">
    <source>
        <dbReference type="Proteomes" id="UP000634134"/>
    </source>
</evidence>
<comment type="caution">
    <text evidence="4">The sequence shown here is derived from an EMBL/GenBank/DDBJ whole genome shotgun (WGS) entry which is preliminary data.</text>
</comment>
<dbReference type="SUPFAM" id="SSF52172">
    <property type="entry name" value="CheY-like"/>
    <property type="match status" value="1"/>
</dbReference>
<organism evidence="4 5">
    <name type="scientific">Dyadobacter subterraneus</name>
    <dbReference type="NCBI Taxonomy" id="2773304"/>
    <lineage>
        <taxon>Bacteria</taxon>
        <taxon>Pseudomonadati</taxon>
        <taxon>Bacteroidota</taxon>
        <taxon>Cytophagia</taxon>
        <taxon>Cytophagales</taxon>
        <taxon>Spirosomataceae</taxon>
        <taxon>Dyadobacter</taxon>
    </lineage>
</organism>
<dbReference type="Proteomes" id="UP000634134">
    <property type="component" value="Unassembled WGS sequence"/>
</dbReference>
<protein>
    <submittedName>
        <fullName evidence="4">Response regulator transcription factor</fullName>
    </submittedName>
</protein>
<accession>A0ABR9WDD8</accession>
<evidence type="ECO:0000313" key="4">
    <source>
        <dbReference type="EMBL" id="MBE9463498.1"/>
    </source>
</evidence>
<reference evidence="5" key="1">
    <citation type="submission" date="2023-07" db="EMBL/GenBank/DDBJ databases">
        <title>Dyadobacter sp. nov 'subterranea' isolated from contaminted grondwater.</title>
        <authorList>
            <person name="Szabo I."/>
            <person name="Al-Omari J."/>
            <person name="Szerdahelyi S.G."/>
            <person name="Rado J."/>
        </authorList>
    </citation>
    <scope>NUCLEOTIDE SEQUENCE [LARGE SCALE GENOMIC DNA]</scope>
    <source>
        <strain evidence="5">UP-52</strain>
    </source>
</reference>
<dbReference type="InterPro" id="IPR007492">
    <property type="entry name" value="LytTR_DNA-bd_dom"/>
</dbReference>
<evidence type="ECO:0000259" key="2">
    <source>
        <dbReference type="PROSITE" id="PS50110"/>
    </source>
</evidence>
<feature type="modified residue" description="4-aspartylphosphate" evidence="1">
    <location>
        <position position="55"/>
    </location>
</feature>
<dbReference type="PROSITE" id="PS50110">
    <property type="entry name" value="RESPONSE_REGULATORY"/>
    <property type="match status" value="1"/>
</dbReference>
<dbReference type="Gene3D" id="3.40.50.2300">
    <property type="match status" value="1"/>
</dbReference>
<dbReference type="Gene3D" id="2.40.50.1020">
    <property type="entry name" value="LytTr DNA-binding domain"/>
    <property type="match status" value="1"/>
</dbReference>
<dbReference type="SMART" id="SM00850">
    <property type="entry name" value="LytTR"/>
    <property type="match status" value="1"/>
</dbReference>
<feature type="domain" description="HTH LytTR-type" evidence="3">
    <location>
        <begin position="141"/>
        <end position="241"/>
    </location>
</feature>
<dbReference type="InterPro" id="IPR001789">
    <property type="entry name" value="Sig_transdc_resp-reg_receiver"/>
</dbReference>
<dbReference type="Pfam" id="PF04397">
    <property type="entry name" value="LytTR"/>
    <property type="match status" value="1"/>
</dbReference>
<proteinExistence type="predicted"/>
<keyword evidence="1" id="KW-0597">Phosphoprotein</keyword>
<dbReference type="SMART" id="SM00448">
    <property type="entry name" value="REC"/>
    <property type="match status" value="1"/>
</dbReference>